<dbReference type="GO" id="GO:0022857">
    <property type="term" value="F:transmembrane transporter activity"/>
    <property type="evidence" value="ECO:0007669"/>
    <property type="project" value="TreeGrafter"/>
</dbReference>
<accession>A0A538SM75</accession>
<name>A0A538SM75_UNCEI</name>
<dbReference type="Proteomes" id="UP000317716">
    <property type="component" value="Unassembled WGS sequence"/>
</dbReference>
<keyword evidence="5 7" id="KW-0472">Membrane</keyword>
<feature type="domain" description="ABC3 transporter permease C-terminal" evidence="8">
    <location>
        <begin position="285"/>
        <end position="394"/>
    </location>
</feature>
<comment type="caution">
    <text evidence="10">The sequence shown here is derived from an EMBL/GenBank/DDBJ whole genome shotgun (WGS) entry which is preliminary data.</text>
</comment>
<evidence type="ECO:0000259" key="8">
    <source>
        <dbReference type="Pfam" id="PF02687"/>
    </source>
</evidence>
<dbReference type="PANTHER" id="PTHR30572">
    <property type="entry name" value="MEMBRANE COMPONENT OF TRANSPORTER-RELATED"/>
    <property type="match status" value="1"/>
</dbReference>
<dbReference type="InterPro" id="IPR025857">
    <property type="entry name" value="MacB_PCD"/>
</dbReference>
<gene>
    <name evidence="10" type="ORF">E6K72_09090</name>
</gene>
<evidence type="ECO:0000256" key="3">
    <source>
        <dbReference type="ARBA" id="ARBA00022692"/>
    </source>
</evidence>
<evidence type="ECO:0000256" key="4">
    <source>
        <dbReference type="ARBA" id="ARBA00022989"/>
    </source>
</evidence>
<dbReference type="Pfam" id="PF02687">
    <property type="entry name" value="FtsX"/>
    <property type="match status" value="1"/>
</dbReference>
<dbReference type="Pfam" id="PF12704">
    <property type="entry name" value="MacB_PCD"/>
    <property type="match status" value="1"/>
</dbReference>
<dbReference type="InterPro" id="IPR050250">
    <property type="entry name" value="Macrolide_Exporter_MacB"/>
</dbReference>
<dbReference type="EMBL" id="VBOS01000321">
    <property type="protein sequence ID" value="TMQ52471.1"/>
    <property type="molecule type" value="Genomic_DNA"/>
</dbReference>
<evidence type="ECO:0000256" key="2">
    <source>
        <dbReference type="ARBA" id="ARBA00022475"/>
    </source>
</evidence>
<feature type="transmembrane region" description="Helical" evidence="7">
    <location>
        <begin position="21"/>
        <end position="42"/>
    </location>
</feature>
<evidence type="ECO:0000256" key="7">
    <source>
        <dbReference type="SAM" id="Phobius"/>
    </source>
</evidence>
<dbReference type="AlphaFoldDB" id="A0A538SM75"/>
<keyword evidence="4 7" id="KW-1133">Transmembrane helix</keyword>
<feature type="domain" description="MacB-like periplasmic core" evidence="9">
    <location>
        <begin position="21"/>
        <end position="219"/>
    </location>
</feature>
<evidence type="ECO:0000259" key="9">
    <source>
        <dbReference type="Pfam" id="PF12704"/>
    </source>
</evidence>
<evidence type="ECO:0000256" key="6">
    <source>
        <dbReference type="ARBA" id="ARBA00038076"/>
    </source>
</evidence>
<dbReference type="InterPro" id="IPR003838">
    <property type="entry name" value="ABC3_permease_C"/>
</dbReference>
<dbReference type="PANTHER" id="PTHR30572:SF4">
    <property type="entry name" value="ABC TRANSPORTER PERMEASE YTRF"/>
    <property type="match status" value="1"/>
</dbReference>
<evidence type="ECO:0000256" key="5">
    <source>
        <dbReference type="ARBA" id="ARBA00023136"/>
    </source>
</evidence>
<dbReference type="GO" id="GO:0005886">
    <property type="term" value="C:plasma membrane"/>
    <property type="evidence" value="ECO:0007669"/>
    <property type="project" value="UniProtKB-SubCell"/>
</dbReference>
<feature type="transmembrane region" description="Helical" evidence="7">
    <location>
        <begin position="369"/>
        <end position="388"/>
    </location>
</feature>
<comment type="subcellular location">
    <subcellularLocation>
        <location evidence="1">Cell membrane</location>
        <topology evidence="1">Multi-pass membrane protein</topology>
    </subcellularLocation>
</comment>
<keyword evidence="3 7" id="KW-0812">Transmembrane</keyword>
<keyword evidence="2" id="KW-1003">Cell membrane</keyword>
<evidence type="ECO:0000256" key="1">
    <source>
        <dbReference type="ARBA" id="ARBA00004651"/>
    </source>
</evidence>
<protein>
    <submittedName>
        <fullName evidence="10">FtsX-like permease family protein</fullName>
    </submittedName>
</protein>
<organism evidence="10 11">
    <name type="scientific">Eiseniibacteriota bacterium</name>
    <dbReference type="NCBI Taxonomy" id="2212470"/>
    <lineage>
        <taxon>Bacteria</taxon>
        <taxon>Candidatus Eiseniibacteriota</taxon>
    </lineage>
</organism>
<evidence type="ECO:0000313" key="10">
    <source>
        <dbReference type="EMBL" id="TMQ52471.1"/>
    </source>
</evidence>
<comment type="similarity">
    <text evidence="6">Belongs to the ABC-4 integral membrane protein family.</text>
</comment>
<feature type="transmembrane region" description="Helical" evidence="7">
    <location>
        <begin position="335"/>
        <end position="357"/>
    </location>
</feature>
<sequence length="405" mass="43448">MNRAALLRSALWSLLRNKTRSLLTVLGITIGIAAVICVVAVGEAGQAQVEQQLNNLGDNFVWIEEGGRAVNGVRTGSHGENTLTLDDVAAIKRQIPDIKAVSPNVDGSVQVIYGNQNWFTRYRGVSPEYFDIKRWGVDQGAAFTEDDVENAANVCAIGRTVRSQLFGAENPIGKVIRLGTLPCKVVATLQPKGLSLSGQDQDDTILMPYTVVQKKIKGNVWLDDILCSALSQDVVKLAGQEAAALLRDRHHLRPDQPDDFNIRNPEDIIQAQLAASRTLTILLVTIASISLLVGGIGIMNVMLVSVTERTREIGVRVAVGATEGAIRLQFLGESVMLSLVGGAVGVVLGIVGTYVAGRTLDWPMKLSPQAVIIAGVFSAAVGVFFGYYPARKASLLDPIEALRSE</sequence>
<reference evidence="10 11" key="1">
    <citation type="journal article" date="2019" name="Nat. Microbiol.">
        <title>Mediterranean grassland soil C-N compound turnover is dependent on rainfall and depth, and is mediated by genomically divergent microorganisms.</title>
        <authorList>
            <person name="Diamond S."/>
            <person name="Andeer P.F."/>
            <person name="Li Z."/>
            <person name="Crits-Christoph A."/>
            <person name="Burstein D."/>
            <person name="Anantharaman K."/>
            <person name="Lane K.R."/>
            <person name="Thomas B.C."/>
            <person name="Pan C."/>
            <person name="Northen T.R."/>
            <person name="Banfield J.F."/>
        </authorList>
    </citation>
    <scope>NUCLEOTIDE SEQUENCE [LARGE SCALE GENOMIC DNA]</scope>
    <source>
        <strain evidence="10">WS_2</strain>
    </source>
</reference>
<feature type="transmembrane region" description="Helical" evidence="7">
    <location>
        <begin position="279"/>
        <end position="303"/>
    </location>
</feature>
<evidence type="ECO:0000313" key="11">
    <source>
        <dbReference type="Proteomes" id="UP000317716"/>
    </source>
</evidence>
<proteinExistence type="inferred from homology"/>